<dbReference type="InterPro" id="IPR000070">
    <property type="entry name" value="Pectinesterase_cat"/>
</dbReference>
<dbReference type="InterPro" id="IPR011050">
    <property type="entry name" value="Pectin_lyase_fold/virulence"/>
</dbReference>
<comment type="caution">
    <text evidence="7">The sequence shown here is derived from an EMBL/GenBank/DDBJ whole genome shotgun (WGS) entry which is preliminary data.</text>
</comment>
<organism evidence="7 8">
    <name type="scientific">Anisodus tanguticus</name>
    <dbReference type="NCBI Taxonomy" id="243964"/>
    <lineage>
        <taxon>Eukaryota</taxon>
        <taxon>Viridiplantae</taxon>
        <taxon>Streptophyta</taxon>
        <taxon>Embryophyta</taxon>
        <taxon>Tracheophyta</taxon>
        <taxon>Spermatophyta</taxon>
        <taxon>Magnoliopsida</taxon>
        <taxon>eudicotyledons</taxon>
        <taxon>Gunneridae</taxon>
        <taxon>Pentapetalae</taxon>
        <taxon>asterids</taxon>
        <taxon>lamiids</taxon>
        <taxon>Solanales</taxon>
        <taxon>Solanaceae</taxon>
        <taxon>Solanoideae</taxon>
        <taxon>Hyoscyameae</taxon>
        <taxon>Anisodus</taxon>
    </lineage>
</organism>
<name>A0AAE1T028_9SOLA</name>
<evidence type="ECO:0000256" key="4">
    <source>
        <dbReference type="ARBA" id="ARBA00023316"/>
    </source>
</evidence>
<accession>A0AAE1T028</accession>
<dbReference type="GO" id="GO:0030599">
    <property type="term" value="F:pectinesterase activity"/>
    <property type="evidence" value="ECO:0007669"/>
    <property type="project" value="UniProtKB-EC"/>
</dbReference>
<keyword evidence="4" id="KW-0961">Cell wall biogenesis/degradation</keyword>
<dbReference type="SUPFAM" id="SSF51126">
    <property type="entry name" value="Pectin lyase-like"/>
    <property type="match status" value="1"/>
</dbReference>
<evidence type="ECO:0000259" key="6">
    <source>
        <dbReference type="Pfam" id="PF01095"/>
    </source>
</evidence>
<evidence type="ECO:0000313" key="8">
    <source>
        <dbReference type="Proteomes" id="UP001291623"/>
    </source>
</evidence>
<dbReference type="InterPro" id="IPR012334">
    <property type="entry name" value="Pectin_lyas_fold"/>
</dbReference>
<comment type="catalytic activity">
    <reaction evidence="5">
        <text>[(1-&gt;4)-alpha-D-galacturonosyl methyl ester](n) + n H2O = [(1-&gt;4)-alpha-D-galacturonosyl](n) + n methanol + n H(+)</text>
        <dbReference type="Rhea" id="RHEA:22380"/>
        <dbReference type="Rhea" id="RHEA-COMP:14570"/>
        <dbReference type="Rhea" id="RHEA-COMP:14573"/>
        <dbReference type="ChEBI" id="CHEBI:15377"/>
        <dbReference type="ChEBI" id="CHEBI:15378"/>
        <dbReference type="ChEBI" id="CHEBI:17790"/>
        <dbReference type="ChEBI" id="CHEBI:140522"/>
        <dbReference type="ChEBI" id="CHEBI:140523"/>
        <dbReference type="EC" id="3.1.1.11"/>
    </reaction>
</comment>
<gene>
    <name evidence="7" type="ORF">RND71_000752</name>
</gene>
<evidence type="ECO:0000313" key="7">
    <source>
        <dbReference type="EMBL" id="KAK4378890.1"/>
    </source>
</evidence>
<keyword evidence="8" id="KW-1185">Reference proteome</keyword>
<dbReference type="AlphaFoldDB" id="A0AAE1T028"/>
<dbReference type="GO" id="GO:0042545">
    <property type="term" value="P:cell wall modification"/>
    <property type="evidence" value="ECO:0007669"/>
    <property type="project" value="InterPro"/>
</dbReference>
<comment type="pathway">
    <text evidence="1">Glycan metabolism; pectin degradation; 2-dehydro-3-deoxy-D-gluconate from pectin: step 1/5.</text>
</comment>
<dbReference type="EMBL" id="JAVYJV010000001">
    <property type="protein sequence ID" value="KAK4378890.1"/>
    <property type="molecule type" value="Genomic_DNA"/>
</dbReference>
<dbReference type="Pfam" id="PF01095">
    <property type="entry name" value="Pectinesterase"/>
    <property type="match status" value="1"/>
</dbReference>
<evidence type="ECO:0000256" key="3">
    <source>
        <dbReference type="ARBA" id="ARBA00023085"/>
    </source>
</evidence>
<evidence type="ECO:0000256" key="1">
    <source>
        <dbReference type="ARBA" id="ARBA00005184"/>
    </source>
</evidence>
<keyword evidence="3" id="KW-0063">Aspartyl esterase</keyword>
<proteinExistence type="predicted"/>
<dbReference type="PANTHER" id="PTHR31707">
    <property type="entry name" value="PECTINESTERASE"/>
    <property type="match status" value="1"/>
</dbReference>
<dbReference type="Gene3D" id="2.160.20.10">
    <property type="entry name" value="Single-stranded right-handed beta-helix, Pectin lyase-like"/>
    <property type="match status" value="1"/>
</dbReference>
<feature type="domain" description="Pectinesterase catalytic" evidence="6">
    <location>
        <begin position="55"/>
        <end position="133"/>
    </location>
</feature>
<protein>
    <recommendedName>
        <fullName evidence="6">Pectinesterase catalytic domain-containing protein</fullName>
    </recommendedName>
</protein>
<dbReference type="Proteomes" id="UP001291623">
    <property type="component" value="Unassembled WGS sequence"/>
</dbReference>
<evidence type="ECO:0000256" key="5">
    <source>
        <dbReference type="ARBA" id="ARBA00047928"/>
    </source>
</evidence>
<reference evidence="7" key="1">
    <citation type="submission" date="2023-12" db="EMBL/GenBank/DDBJ databases">
        <title>Genome assembly of Anisodus tanguticus.</title>
        <authorList>
            <person name="Wang Y.-J."/>
        </authorList>
    </citation>
    <scope>NUCLEOTIDE SEQUENCE</scope>
    <source>
        <strain evidence="7">KB-2021</strain>
        <tissue evidence="7">Leaf</tissue>
    </source>
</reference>
<keyword evidence="2" id="KW-0378">Hydrolase</keyword>
<sequence>MQQLFSRTVTYIRSFHCPASLIQLQHRAEQILTRTQAYPFTNVPLLLLLTWPLMPWKEYWRTVYMQSFMDSFIHPDGWSIWTGDFALSTLYYAEYKNKGPGSNTSNRVTWPGYRGEIKFKDASRFTVAIFIMGKFWLPWTGVPCTGGLYS</sequence>
<evidence type="ECO:0000256" key="2">
    <source>
        <dbReference type="ARBA" id="ARBA00022801"/>
    </source>
</evidence>